<dbReference type="PANTHER" id="PTHR12526">
    <property type="entry name" value="GLYCOSYLTRANSFERASE"/>
    <property type="match status" value="1"/>
</dbReference>
<dbReference type="Pfam" id="PF13692">
    <property type="entry name" value="Glyco_trans_1_4"/>
    <property type="match status" value="1"/>
</dbReference>
<evidence type="ECO:0000256" key="2">
    <source>
        <dbReference type="ARBA" id="ARBA00022679"/>
    </source>
</evidence>
<dbReference type="EMBL" id="WHPC01000035">
    <property type="protein sequence ID" value="MPV37421.1"/>
    <property type="molecule type" value="Genomic_DNA"/>
</dbReference>
<keyword evidence="2 4" id="KW-0808">Transferase</keyword>
<name>A0A6N7EJ20_9MICO</name>
<proteinExistence type="predicted"/>
<dbReference type="RefSeq" id="WP_152195623.1">
    <property type="nucleotide sequence ID" value="NZ_VUKD01000003.1"/>
</dbReference>
<keyword evidence="5" id="KW-1185">Reference proteome</keyword>
<dbReference type="InterPro" id="IPR028098">
    <property type="entry name" value="Glyco_trans_4-like_N"/>
</dbReference>
<dbReference type="SUPFAM" id="SSF53756">
    <property type="entry name" value="UDP-Glycosyltransferase/glycogen phosphorylase"/>
    <property type="match status" value="1"/>
</dbReference>
<dbReference type="PANTHER" id="PTHR12526:SF510">
    <property type="entry name" value="D-INOSITOL 3-PHOSPHATE GLYCOSYLTRANSFERASE"/>
    <property type="match status" value="1"/>
</dbReference>
<evidence type="ECO:0000313" key="4">
    <source>
        <dbReference type="EMBL" id="MPV37421.1"/>
    </source>
</evidence>
<keyword evidence="1" id="KW-0328">Glycosyltransferase</keyword>
<dbReference type="Proteomes" id="UP000437709">
    <property type="component" value="Unassembled WGS sequence"/>
</dbReference>
<accession>A0A6N7EJ20</accession>
<dbReference type="AlphaFoldDB" id="A0A6N7EJ20"/>
<evidence type="ECO:0000259" key="3">
    <source>
        <dbReference type="Pfam" id="PF13439"/>
    </source>
</evidence>
<dbReference type="GO" id="GO:0016757">
    <property type="term" value="F:glycosyltransferase activity"/>
    <property type="evidence" value="ECO:0007669"/>
    <property type="project" value="UniProtKB-KW"/>
</dbReference>
<gene>
    <name evidence="4" type="ORF">GB881_10255</name>
</gene>
<dbReference type="OrthoDB" id="9790710at2"/>
<comment type="caution">
    <text evidence="4">The sequence shown here is derived from an EMBL/GenBank/DDBJ whole genome shotgun (WGS) entry which is preliminary data.</text>
</comment>
<dbReference type="Gene3D" id="3.40.50.2000">
    <property type="entry name" value="Glycogen Phosphorylase B"/>
    <property type="match status" value="2"/>
</dbReference>
<feature type="domain" description="Glycosyltransferase subfamily 4-like N-terminal" evidence="3">
    <location>
        <begin position="19"/>
        <end position="200"/>
    </location>
</feature>
<organism evidence="4 5">
    <name type="scientific">Georgenia subflava</name>
    <dbReference type="NCBI Taxonomy" id="1622177"/>
    <lineage>
        <taxon>Bacteria</taxon>
        <taxon>Bacillati</taxon>
        <taxon>Actinomycetota</taxon>
        <taxon>Actinomycetes</taxon>
        <taxon>Micrococcales</taxon>
        <taxon>Bogoriellaceae</taxon>
        <taxon>Georgenia</taxon>
    </lineage>
</organism>
<evidence type="ECO:0000313" key="5">
    <source>
        <dbReference type="Proteomes" id="UP000437709"/>
    </source>
</evidence>
<dbReference type="CDD" id="cd03801">
    <property type="entry name" value="GT4_PimA-like"/>
    <property type="match status" value="1"/>
</dbReference>
<reference evidence="4 5" key="1">
    <citation type="submission" date="2019-10" db="EMBL/GenBank/DDBJ databases">
        <title>Georgenia wutianyii sp. nov. and Georgenia yuyongxinii sp. nov. isolated from plateau pika (Ochotona curzoniae) in the Qinghai-Tibet plateau of China.</title>
        <authorList>
            <person name="Tian Z."/>
        </authorList>
    </citation>
    <scope>NUCLEOTIDE SEQUENCE [LARGE SCALE GENOMIC DNA]</scope>
    <source>
        <strain evidence="4 5">JCM 19765</strain>
    </source>
</reference>
<dbReference type="Pfam" id="PF13439">
    <property type="entry name" value="Glyco_transf_4"/>
    <property type="match status" value="1"/>
</dbReference>
<protein>
    <submittedName>
        <fullName evidence="4">Glycosyltransferase</fullName>
    </submittedName>
</protein>
<sequence length="409" mass="42400">MRIAYVCADPGIPVFGTKGASVHVQEVLRVLLDAGHAVDLFCRRTGGDPWPDARAAVAAGRLRVHELERLGGPDLAARERALIVGDDAMHAAIVEAGGAAGFDAVYERYSLFSRAGTRYATAREIPAVLEVNAPLPLEAARHRGLVHGEEAAAVVRDASGGADVVVCVSEPVADWVRGHLPEGAGRPRVVVEANGVDVDRIRPADLPAGAPRASRPFTVGFVGTLKPWHGTATLLEAFALLRGQITDARLLLVGDGPEAEPLRRRATALGLGDAVTFTGAVSPVDVPGWLHRTDVACAPYPAGEGEGYFSPLKVYEYMAAGLPVVASAVGQLPAVVDHGRTGLLVPGSDPAALAVVLGVLAADPGMRERLGAAARAEMVAAHTWTHVVTRTLAAAGLGLRAGDLTEVGA</sequence>
<evidence type="ECO:0000256" key="1">
    <source>
        <dbReference type="ARBA" id="ARBA00022676"/>
    </source>
</evidence>